<reference evidence="1 2" key="1">
    <citation type="submission" date="2024-11" db="EMBL/GenBank/DDBJ databases">
        <title>Chromosome-level genome assembly of the freshwater bivalve Anodonta woodiana.</title>
        <authorList>
            <person name="Chen X."/>
        </authorList>
    </citation>
    <scope>NUCLEOTIDE SEQUENCE [LARGE SCALE GENOMIC DNA]</scope>
    <source>
        <strain evidence="1">MN2024</strain>
        <tissue evidence="1">Gills</tissue>
    </source>
</reference>
<protein>
    <submittedName>
        <fullName evidence="1">Uncharacterized protein</fullName>
    </submittedName>
</protein>
<dbReference type="Proteomes" id="UP001634394">
    <property type="component" value="Unassembled WGS sequence"/>
</dbReference>
<comment type="caution">
    <text evidence="1">The sequence shown here is derived from an EMBL/GenBank/DDBJ whole genome shotgun (WGS) entry which is preliminary data.</text>
</comment>
<evidence type="ECO:0000313" key="1">
    <source>
        <dbReference type="EMBL" id="KAL3891224.1"/>
    </source>
</evidence>
<proteinExistence type="predicted"/>
<sequence length="113" mass="12798">MVSCQSCQKGYFQPDQVWSNNTPVCTQKTSCEASKHKIECTVEPDTEQTQDTLCRCDAQNGYILNSSEWGEMCFPVKSSPCYPYKCPDGQDILLNYTCAPRCEEGFQRNDSDI</sequence>
<name>A0ABD3XYE0_SINWO</name>
<dbReference type="AlphaFoldDB" id="A0ABD3XYE0"/>
<feature type="non-terminal residue" evidence="1">
    <location>
        <position position="113"/>
    </location>
</feature>
<organism evidence="1 2">
    <name type="scientific">Sinanodonta woodiana</name>
    <name type="common">Chinese pond mussel</name>
    <name type="synonym">Anodonta woodiana</name>
    <dbReference type="NCBI Taxonomy" id="1069815"/>
    <lineage>
        <taxon>Eukaryota</taxon>
        <taxon>Metazoa</taxon>
        <taxon>Spiralia</taxon>
        <taxon>Lophotrochozoa</taxon>
        <taxon>Mollusca</taxon>
        <taxon>Bivalvia</taxon>
        <taxon>Autobranchia</taxon>
        <taxon>Heteroconchia</taxon>
        <taxon>Palaeoheterodonta</taxon>
        <taxon>Unionida</taxon>
        <taxon>Unionoidea</taxon>
        <taxon>Unionidae</taxon>
        <taxon>Unioninae</taxon>
        <taxon>Sinanodonta</taxon>
    </lineage>
</organism>
<dbReference type="EMBL" id="JBJQND010000001">
    <property type="protein sequence ID" value="KAL3891224.1"/>
    <property type="molecule type" value="Genomic_DNA"/>
</dbReference>
<accession>A0ABD3XYE0</accession>
<gene>
    <name evidence="1" type="ORF">ACJMK2_003487</name>
</gene>
<keyword evidence="2" id="KW-1185">Reference proteome</keyword>
<evidence type="ECO:0000313" key="2">
    <source>
        <dbReference type="Proteomes" id="UP001634394"/>
    </source>
</evidence>